<dbReference type="FunCoup" id="B3M0D0">
    <property type="interactions" value="1"/>
</dbReference>
<evidence type="ECO:0000313" key="2">
    <source>
        <dbReference type="EMBL" id="EDV43136.2"/>
    </source>
</evidence>
<feature type="region of interest" description="Disordered" evidence="1">
    <location>
        <begin position="449"/>
        <end position="472"/>
    </location>
</feature>
<dbReference type="eggNOG" id="ENOG502SF5H">
    <property type="taxonomic scope" value="Eukaryota"/>
</dbReference>
<reference evidence="2 3" key="1">
    <citation type="journal article" date="2007" name="Nature">
        <title>Evolution of genes and genomes on the Drosophila phylogeny.</title>
        <authorList>
            <consortium name="Drosophila 12 Genomes Consortium"/>
            <person name="Clark A.G."/>
            <person name="Eisen M.B."/>
            <person name="Smith D.R."/>
            <person name="Bergman C.M."/>
            <person name="Oliver B."/>
            <person name="Markow T.A."/>
            <person name="Kaufman T.C."/>
            <person name="Kellis M."/>
            <person name="Gelbart W."/>
            <person name="Iyer V.N."/>
            <person name="Pollard D.A."/>
            <person name="Sackton T.B."/>
            <person name="Larracuente A.M."/>
            <person name="Singh N.D."/>
            <person name="Abad J.P."/>
            <person name="Abt D.N."/>
            <person name="Adryan B."/>
            <person name="Aguade M."/>
            <person name="Akashi H."/>
            <person name="Anderson W.W."/>
            <person name="Aquadro C.F."/>
            <person name="Ardell D.H."/>
            <person name="Arguello R."/>
            <person name="Artieri C.G."/>
            <person name="Barbash D.A."/>
            <person name="Barker D."/>
            <person name="Barsanti P."/>
            <person name="Batterham P."/>
            <person name="Batzoglou S."/>
            <person name="Begun D."/>
            <person name="Bhutkar A."/>
            <person name="Blanco E."/>
            <person name="Bosak S.A."/>
            <person name="Bradley R.K."/>
            <person name="Brand A.D."/>
            <person name="Brent M.R."/>
            <person name="Brooks A.N."/>
            <person name="Brown R.H."/>
            <person name="Butlin R.K."/>
            <person name="Caggese C."/>
            <person name="Calvi B.R."/>
            <person name="Bernardo de Carvalho A."/>
            <person name="Caspi A."/>
            <person name="Castrezana S."/>
            <person name="Celniker S.E."/>
            <person name="Chang J.L."/>
            <person name="Chapple C."/>
            <person name="Chatterji S."/>
            <person name="Chinwalla A."/>
            <person name="Civetta A."/>
            <person name="Clifton S.W."/>
            <person name="Comeron J.M."/>
            <person name="Costello J.C."/>
            <person name="Coyne J.A."/>
            <person name="Daub J."/>
            <person name="David R.G."/>
            <person name="Delcher A.L."/>
            <person name="Delehaunty K."/>
            <person name="Do C.B."/>
            <person name="Ebling H."/>
            <person name="Edwards K."/>
            <person name="Eickbush T."/>
            <person name="Evans J.D."/>
            <person name="Filipski A."/>
            <person name="Findeiss S."/>
            <person name="Freyhult E."/>
            <person name="Fulton L."/>
            <person name="Fulton R."/>
            <person name="Garcia A.C."/>
            <person name="Gardiner A."/>
            <person name="Garfield D.A."/>
            <person name="Garvin B.E."/>
            <person name="Gibson G."/>
            <person name="Gilbert D."/>
            <person name="Gnerre S."/>
            <person name="Godfrey J."/>
            <person name="Good R."/>
            <person name="Gotea V."/>
            <person name="Gravely B."/>
            <person name="Greenberg A.J."/>
            <person name="Griffiths-Jones S."/>
            <person name="Gross S."/>
            <person name="Guigo R."/>
            <person name="Gustafson E.A."/>
            <person name="Haerty W."/>
            <person name="Hahn M.W."/>
            <person name="Halligan D.L."/>
            <person name="Halpern A.L."/>
            <person name="Halter G.M."/>
            <person name="Han M.V."/>
            <person name="Heger A."/>
            <person name="Hillier L."/>
            <person name="Hinrichs A.S."/>
            <person name="Holmes I."/>
            <person name="Hoskins R.A."/>
            <person name="Hubisz M.J."/>
            <person name="Hultmark D."/>
            <person name="Huntley M.A."/>
            <person name="Jaffe D.B."/>
            <person name="Jagadeeshan S."/>
            <person name="Jeck W.R."/>
            <person name="Johnson J."/>
            <person name="Jones C.D."/>
            <person name="Jordan W.C."/>
            <person name="Karpen G.H."/>
            <person name="Kataoka E."/>
            <person name="Keightley P.D."/>
            <person name="Kheradpour P."/>
            <person name="Kirkness E.F."/>
            <person name="Koerich L.B."/>
            <person name="Kristiansen K."/>
            <person name="Kudrna D."/>
            <person name="Kulathinal R.J."/>
            <person name="Kumar S."/>
            <person name="Kwok R."/>
            <person name="Lander E."/>
            <person name="Langley C.H."/>
            <person name="Lapoint R."/>
            <person name="Lazzaro B.P."/>
            <person name="Lee S.J."/>
            <person name="Levesque L."/>
            <person name="Li R."/>
            <person name="Lin C.F."/>
            <person name="Lin M.F."/>
            <person name="Lindblad-Toh K."/>
            <person name="Llopart A."/>
            <person name="Long M."/>
            <person name="Low L."/>
            <person name="Lozovsky E."/>
            <person name="Lu J."/>
            <person name="Luo M."/>
            <person name="Machado C.A."/>
            <person name="Makalowski W."/>
            <person name="Marzo M."/>
            <person name="Matsuda M."/>
            <person name="Matzkin L."/>
            <person name="McAllister B."/>
            <person name="McBride C.S."/>
            <person name="McKernan B."/>
            <person name="McKernan K."/>
            <person name="Mendez-Lago M."/>
            <person name="Minx P."/>
            <person name="Mollenhauer M.U."/>
            <person name="Montooth K."/>
            <person name="Mount S.M."/>
            <person name="Mu X."/>
            <person name="Myers E."/>
            <person name="Negre B."/>
            <person name="Newfeld S."/>
            <person name="Nielsen R."/>
            <person name="Noor M.A."/>
            <person name="O'Grady P."/>
            <person name="Pachter L."/>
            <person name="Papaceit M."/>
            <person name="Parisi M.J."/>
            <person name="Parisi M."/>
            <person name="Parts L."/>
            <person name="Pedersen J.S."/>
            <person name="Pesole G."/>
            <person name="Phillippy A.M."/>
            <person name="Ponting C.P."/>
            <person name="Pop M."/>
            <person name="Porcelli D."/>
            <person name="Powell J.R."/>
            <person name="Prohaska S."/>
            <person name="Pruitt K."/>
            <person name="Puig M."/>
            <person name="Quesneville H."/>
            <person name="Ram K.R."/>
            <person name="Rand D."/>
            <person name="Rasmussen M.D."/>
            <person name="Reed L.K."/>
            <person name="Reenan R."/>
            <person name="Reily A."/>
            <person name="Remington K.A."/>
            <person name="Rieger T.T."/>
            <person name="Ritchie M.G."/>
            <person name="Robin C."/>
            <person name="Rogers Y.H."/>
            <person name="Rohde C."/>
            <person name="Rozas J."/>
            <person name="Rubenfield M.J."/>
            <person name="Ruiz A."/>
            <person name="Russo S."/>
            <person name="Salzberg S.L."/>
            <person name="Sanchez-Gracia A."/>
            <person name="Saranga D.J."/>
            <person name="Sato H."/>
            <person name="Schaeffer S.W."/>
            <person name="Schatz M.C."/>
            <person name="Schlenke T."/>
            <person name="Schwartz R."/>
            <person name="Segarra C."/>
            <person name="Singh R.S."/>
            <person name="Sirot L."/>
            <person name="Sirota M."/>
            <person name="Sisneros N.B."/>
            <person name="Smith C.D."/>
            <person name="Smith T.F."/>
            <person name="Spieth J."/>
            <person name="Stage D.E."/>
            <person name="Stark A."/>
            <person name="Stephan W."/>
            <person name="Strausberg R.L."/>
            <person name="Strempel S."/>
            <person name="Sturgill D."/>
            <person name="Sutton G."/>
            <person name="Sutton G.G."/>
            <person name="Tao W."/>
            <person name="Teichmann S."/>
            <person name="Tobari Y.N."/>
            <person name="Tomimura Y."/>
            <person name="Tsolas J.M."/>
            <person name="Valente V.L."/>
            <person name="Venter E."/>
            <person name="Venter J.C."/>
            <person name="Vicario S."/>
            <person name="Vieira F.G."/>
            <person name="Vilella A.J."/>
            <person name="Villasante A."/>
            <person name="Walenz B."/>
            <person name="Wang J."/>
            <person name="Wasserman M."/>
            <person name="Watts T."/>
            <person name="Wilson D."/>
            <person name="Wilson R.K."/>
            <person name="Wing R.A."/>
            <person name="Wolfner M.F."/>
            <person name="Wong A."/>
            <person name="Wong G.K."/>
            <person name="Wu C.I."/>
            <person name="Wu G."/>
            <person name="Yamamoto D."/>
            <person name="Yang H.P."/>
            <person name="Yang S.P."/>
            <person name="Yorke J.A."/>
            <person name="Yoshida K."/>
            <person name="Zdobnov E."/>
            <person name="Zhang P."/>
            <person name="Zhang Y."/>
            <person name="Zimin A.V."/>
            <person name="Baldwin J."/>
            <person name="Abdouelleil A."/>
            <person name="Abdulkadir J."/>
            <person name="Abebe A."/>
            <person name="Abera B."/>
            <person name="Abreu J."/>
            <person name="Acer S.C."/>
            <person name="Aftuck L."/>
            <person name="Alexander A."/>
            <person name="An P."/>
            <person name="Anderson E."/>
            <person name="Anderson S."/>
            <person name="Arachi H."/>
            <person name="Azer M."/>
            <person name="Bachantsang P."/>
            <person name="Barry A."/>
            <person name="Bayul T."/>
            <person name="Berlin A."/>
            <person name="Bessette D."/>
            <person name="Bloom T."/>
            <person name="Blye J."/>
            <person name="Boguslavskiy L."/>
            <person name="Bonnet C."/>
            <person name="Boukhgalter B."/>
            <person name="Bourzgui I."/>
            <person name="Brown A."/>
            <person name="Cahill P."/>
            <person name="Channer S."/>
            <person name="Cheshatsang Y."/>
            <person name="Chuda L."/>
            <person name="Citroen M."/>
            <person name="Collymore A."/>
            <person name="Cooke P."/>
            <person name="Costello M."/>
            <person name="D'Aco K."/>
            <person name="Daza R."/>
            <person name="De Haan G."/>
            <person name="DeGray S."/>
            <person name="DeMaso C."/>
            <person name="Dhargay N."/>
            <person name="Dooley K."/>
            <person name="Dooley E."/>
            <person name="Doricent M."/>
            <person name="Dorje P."/>
            <person name="Dorjee K."/>
            <person name="Dupes A."/>
            <person name="Elong R."/>
            <person name="Falk J."/>
            <person name="Farina A."/>
            <person name="Faro S."/>
            <person name="Ferguson D."/>
            <person name="Fisher S."/>
            <person name="Foley C.D."/>
            <person name="Franke A."/>
            <person name="Friedrich D."/>
            <person name="Gadbois L."/>
            <person name="Gearin G."/>
            <person name="Gearin C.R."/>
            <person name="Giannoukos G."/>
            <person name="Goode T."/>
            <person name="Graham J."/>
            <person name="Grandbois E."/>
            <person name="Grewal S."/>
            <person name="Gyaltsen K."/>
            <person name="Hafez N."/>
            <person name="Hagos B."/>
            <person name="Hall J."/>
            <person name="Henson C."/>
            <person name="Hollinger A."/>
            <person name="Honan T."/>
            <person name="Huard M.D."/>
            <person name="Hughes L."/>
            <person name="Hurhula B."/>
            <person name="Husby M.E."/>
            <person name="Kamat A."/>
            <person name="Kanga B."/>
            <person name="Kashin S."/>
            <person name="Khazanovich D."/>
            <person name="Kisner P."/>
            <person name="Lance K."/>
            <person name="Lara M."/>
            <person name="Lee W."/>
            <person name="Lennon N."/>
            <person name="Letendre F."/>
            <person name="LeVine R."/>
            <person name="Lipovsky A."/>
            <person name="Liu X."/>
            <person name="Liu J."/>
            <person name="Liu S."/>
            <person name="Lokyitsang T."/>
            <person name="Lokyitsang Y."/>
            <person name="Lubonja R."/>
            <person name="Lui A."/>
            <person name="MacDonald P."/>
            <person name="Magnisalis V."/>
            <person name="Maru K."/>
            <person name="Matthews C."/>
            <person name="McCusker W."/>
            <person name="McDonough S."/>
            <person name="Mehta T."/>
            <person name="Meldrim J."/>
            <person name="Meneus L."/>
            <person name="Mihai O."/>
            <person name="Mihalev A."/>
            <person name="Mihova T."/>
            <person name="Mittelman R."/>
            <person name="Mlenga V."/>
            <person name="Montmayeur A."/>
            <person name="Mulrain L."/>
            <person name="Navidi A."/>
            <person name="Naylor J."/>
            <person name="Negash T."/>
            <person name="Nguyen T."/>
            <person name="Nguyen N."/>
            <person name="Nicol R."/>
            <person name="Norbu C."/>
            <person name="Norbu N."/>
            <person name="Novod N."/>
            <person name="O'Neill B."/>
            <person name="Osman S."/>
            <person name="Markiewicz E."/>
            <person name="Oyono O.L."/>
            <person name="Patti C."/>
            <person name="Phunkhang P."/>
            <person name="Pierre F."/>
            <person name="Priest M."/>
            <person name="Raghuraman S."/>
            <person name="Rege F."/>
            <person name="Reyes R."/>
            <person name="Rise C."/>
            <person name="Rogov P."/>
            <person name="Ross K."/>
            <person name="Ryan E."/>
            <person name="Settipalli S."/>
            <person name="Shea T."/>
            <person name="Sherpa N."/>
            <person name="Shi L."/>
            <person name="Shih D."/>
            <person name="Sparrow T."/>
            <person name="Spaulding J."/>
            <person name="Stalker J."/>
            <person name="Stange-Thomann N."/>
            <person name="Stavropoulos S."/>
            <person name="Stone C."/>
            <person name="Strader C."/>
            <person name="Tesfaye S."/>
            <person name="Thomson T."/>
            <person name="Thoulutsang Y."/>
            <person name="Thoulutsang D."/>
            <person name="Topham K."/>
            <person name="Topping I."/>
            <person name="Tsamla T."/>
            <person name="Vassiliev H."/>
            <person name="Vo A."/>
            <person name="Wangchuk T."/>
            <person name="Wangdi T."/>
            <person name="Weiand M."/>
            <person name="Wilkinson J."/>
            <person name="Wilson A."/>
            <person name="Yadav S."/>
            <person name="Young G."/>
            <person name="Yu Q."/>
            <person name="Zembek L."/>
            <person name="Zhong D."/>
            <person name="Zimmer A."/>
            <person name="Zwirko Z."/>
            <person name="Jaffe D.B."/>
            <person name="Alvarez P."/>
            <person name="Brockman W."/>
            <person name="Butler J."/>
            <person name="Chin C."/>
            <person name="Gnerre S."/>
            <person name="Grabherr M."/>
            <person name="Kleber M."/>
            <person name="Mauceli E."/>
            <person name="MacCallum I."/>
        </authorList>
    </citation>
    <scope>NUCLEOTIDE SEQUENCE [LARGE SCALE GENOMIC DNA]</scope>
    <source>
        <strain evidence="3">Tucson 14024-0371.13</strain>
    </source>
</reference>
<feature type="region of interest" description="Disordered" evidence="1">
    <location>
        <begin position="1"/>
        <end position="33"/>
    </location>
</feature>
<evidence type="ECO:0000313" key="3">
    <source>
        <dbReference type="Proteomes" id="UP000007801"/>
    </source>
</evidence>
<dbReference type="KEGG" id="dan:6499470"/>
<feature type="region of interest" description="Disordered" evidence="1">
    <location>
        <begin position="384"/>
        <end position="435"/>
    </location>
</feature>
<feature type="region of interest" description="Disordered" evidence="1">
    <location>
        <begin position="746"/>
        <end position="786"/>
    </location>
</feature>
<feature type="compositionally biased region" description="Low complexity" evidence="1">
    <location>
        <begin position="537"/>
        <end position="548"/>
    </location>
</feature>
<feature type="compositionally biased region" description="Basic and acidic residues" evidence="1">
    <location>
        <begin position="1207"/>
        <end position="1226"/>
    </location>
</feature>
<organism evidence="2 3">
    <name type="scientific">Drosophila ananassae</name>
    <name type="common">Fruit fly</name>
    <dbReference type="NCBI Taxonomy" id="7217"/>
    <lineage>
        <taxon>Eukaryota</taxon>
        <taxon>Metazoa</taxon>
        <taxon>Ecdysozoa</taxon>
        <taxon>Arthropoda</taxon>
        <taxon>Hexapoda</taxon>
        <taxon>Insecta</taxon>
        <taxon>Pterygota</taxon>
        <taxon>Neoptera</taxon>
        <taxon>Endopterygota</taxon>
        <taxon>Diptera</taxon>
        <taxon>Brachycera</taxon>
        <taxon>Muscomorpha</taxon>
        <taxon>Ephydroidea</taxon>
        <taxon>Drosophilidae</taxon>
        <taxon>Drosophila</taxon>
        <taxon>Sophophora</taxon>
    </lineage>
</organism>
<feature type="region of interest" description="Disordered" evidence="1">
    <location>
        <begin position="683"/>
        <end position="702"/>
    </location>
</feature>
<feature type="region of interest" description="Disordered" evidence="1">
    <location>
        <begin position="225"/>
        <end position="248"/>
    </location>
</feature>
<feature type="region of interest" description="Disordered" evidence="1">
    <location>
        <begin position="1645"/>
        <end position="1669"/>
    </location>
</feature>
<feature type="region of interest" description="Disordered" evidence="1">
    <location>
        <begin position="1483"/>
        <end position="1504"/>
    </location>
</feature>
<accession>B3M0D0</accession>
<feature type="compositionally biased region" description="Low complexity" evidence="1">
    <location>
        <begin position="384"/>
        <end position="394"/>
    </location>
</feature>
<dbReference type="OrthoDB" id="8191083at2759"/>
<feature type="compositionally biased region" description="Polar residues" evidence="1">
    <location>
        <begin position="565"/>
        <end position="577"/>
    </location>
</feature>
<feature type="compositionally biased region" description="Polar residues" evidence="1">
    <location>
        <begin position="1698"/>
        <end position="1710"/>
    </location>
</feature>
<feature type="region of interest" description="Disordered" evidence="1">
    <location>
        <begin position="1518"/>
        <end position="1538"/>
    </location>
</feature>
<feature type="region of interest" description="Disordered" evidence="1">
    <location>
        <begin position="1688"/>
        <end position="1721"/>
    </location>
</feature>
<name>B3M0D0_DROAN</name>
<feature type="region of interest" description="Disordered" evidence="1">
    <location>
        <begin position="1426"/>
        <end position="1455"/>
    </location>
</feature>
<proteinExistence type="predicted"/>
<feature type="region of interest" description="Disordered" evidence="1">
    <location>
        <begin position="172"/>
        <end position="196"/>
    </location>
</feature>
<protein>
    <submittedName>
        <fullName evidence="2">Uncharacterized protein, isoform C</fullName>
    </submittedName>
</protein>
<feature type="compositionally biased region" description="Polar residues" evidence="1">
    <location>
        <begin position="1169"/>
        <end position="1189"/>
    </location>
</feature>
<feature type="region of interest" description="Disordered" evidence="1">
    <location>
        <begin position="1594"/>
        <end position="1630"/>
    </location>
</feature>
<sequence>MDLDKPPPKPRRTRHRPEDRLHQYESLPTAPPAMCGRTEENIFQFPTVASRARNLSASPKFERREAKDLPVCEMGKHSCSKCLPYRADRATIEPLKTRLNSAIEAMDELTRTYALLEGFLEQRLSTIMDNEDGEHEAEQETGAGAVVLAGDLPSPIQKVSHHPPVLAEEIPPTSQKVRHHPPVLAGDLPSTSHKVRHHPAVLAEEIPPTSQKARHHPPVLAEEIPPTSQKARHRPPPKPATSPTGSRDTEFQLEHSLTYLESLLGTEIVPPFKQGKFKRIRERSKSMMDEDLNVFMKPERVTKSASSSRPYLLRRQSTYSDNKAKVSKWTKVKAAFKWERANVPPSGPGAPENSILMPLNHEVERYLKVPITVAAGSSSADSIISSSSGHIVSDTGGTPGTISSASSMDDLETGSRHNFRRDSSKSDTRCDSRTSNYEVELRKSATDERLDNIRSAAPPLPAKSSSSKSLRRSKAFSDFEVLPEDHVAEIKSTSSRRQKLPPSPLNLNQVNQMCSELPQLHSPLKSPKESRMRRVHSPGNSSVPSSPSRHSDFFGEFESEDLSSGDFSEPTTPNRKNFLQNENDEVFQHYQLLVLKLDSEFKNKQSEFERSSANNRSVKLCSGATGGGSGSGKRSSEEHSPTQLLHSELMSTAQLEQNLTPQFKKKLHKWRAKQQSCSAAGASYASSEPATSPSAKSHSGEAKPKIDWNLWSTGQVKLEGQGLCALPDQKDLPEKFQKKLEQWNRLKCTPGGGTTSDTDSLKRGSKHGQSTRRGSDDDRWYKTRPHDREKLSRLKAIVAPDHSSKKIEVKTSDGEVMMFEGISRKFTRKLYEWEKARGIGPEASTFALLHPGYCPIDVHRINKECNKAAAEHSPTLSRSLSLDSVSPNCNPAPVISQQASSLSLNDVNDLKEIEDSTDALTDHEFKKYDEPEAVMVEVEEHIHDTASPLVTAHTLVEQQTPIYKYEEVQCNDYVNSRRVQSFESHTNLAPLLGALKRADELFGNLKNASPDLMEHPSMRDCQAALLSIRSIYPYYSNNLMKAGVLNAISDVQSELGRLAELSEKAPLDEACCQETMQERNLEYLEELQGLLESLQCLKLGIQGGTNRFPRDIVPDINITSEDGQQVDSSSAYATCDNSSRDLLALDENSASAASPMEHETETSTTTGTLCRSTVPLTSSNPNGGVNGNASAKKKMLRLRKMGSRQNSKTESDSSDADAHSVLETPRRMRRKNFRLKQRSLDDDFRLGSPANESEIPTPREEIVYGSLKVKPGELIESSQTVAQAPDPTPSTVPAPSTVPTSSIAVKPLADVVPAKKPGGFVPPPLPEPKSRNYNSNVNVFVKTKRKLFTTIHKPSASEGVAVIAKELDSPVDEKPDRLEKFKKLPRLLSLYKSISLERISPFPHKEPLPKSQSSDNMGRVTLLVRPPLASDSMQRLTESRSQGESVNPPVPPRKAHLYKKNSLHKSHSATVTNKIEHKIAKTSSGSTFSRAHSPPPAPAPLILPNRQDNTLPRIQRKHPNTPTKAKQFEFPPPQILAPTERPVTPLSERAIRLQLAKAQFLQSAPVTPRQEPLTPKSETVEAVVLKKSISAGSMRGASVVQEAEARHQDASTDHESVSTSSAYDSLPRRVSRSAKISSKLGFATLTSKLRRGHKKSKDTPPPPGPSSALSALCRQTLMADVIAIPQAFAGEKPPPSPTNRNVLKSQSTPQAAGPPTVQFDGINKSLSEQYVRQLKESDV</sequence>
<dbReference type="Proteomes" id="UP000007801">
    <property type="component" value="Unassembled WGS sequence"/>
</dbReference>
<feature type="compositionally biased region" description="Basic and acidic residues" evidence="1">
    <location>
        <begin position="420"/>
        <end position="432"/>
    </location>
</feature>
<feature type="compositionally biased region" description="Polar residues" evidence="1">
    <location>
        <begin position="1431"/>
        <end position="1445"/>
    </location>
</feature>
<feature type="compositionally biased region" description="Basic and acidic residues" evidence="1">
    <location>
        <begin position="773"/>
        <end position="786"/>
    </location>
</feature>
<dbReference type="EMBL" id="CH902617">
    <property type="protein sequence ID" value="EDV43136.2"/>
    <property type="molecule type" value="Genomic_DNA"/>
</dbReference>
<feature type="compositionally biased region" description="Basic and acidic residues" evidence="1">
    <location>
        <begin position="1603"/>
        <end position="1616"/>
    </location>
</feature>
<keyword evidence="3" id="KW-1185">Reference proteome</keyword>
<feature type="region of interest" description="Disordered" evidence="1">
    <location>
        <begin position="607"/>
        <end position="643"/>
    </location>
</feature>
<dbReference type="HOGENOM" id="CLU_003137_0_0_1"/>
<feature type="compositionally biased region" description="Low complexity" evidence="1">
    <location>
        <begin position="454"/>
        <end position="468"/>
    </location>
</feature>
<gene>
    <name evidence="2" type="primary">Dana\GF16676</name>
    <name evidence="2" type="synonym">dana_GLEANR_17941</name>
    <name evidence="2" type="ORF">GF16676</name>
</gene>
<feature type="region of interest" description="Disordered" evidence="1">
    <location>
        <begin position="1149"/>
        <end position="1235"/>
    </location>
</feature>
<evidence type="ECO:0000256" key="1">
    <source>
        <dbReference type="SAM" id="MobiDB-lite"/>
    </source>
</evidence>
<feature type="region of interest" description="Disordered" evidence="1">
    <location>
        <begin position="1281"/>
        <end position="1300"/>
    </location>
</feature>
<feature type="region of interest" description="Disordered" evidence="1">
    <location>
        <begin position="520"/>
        <end position="577"/>
    </location>
</feature>
<feature type="compositionally biased region" description="Basic residues" evidence="1">
    <location>
        <begin position="1191"/>
        <end position="1202"/>
    </location>
</feature>
<dbReference type="InParanoid" id="B3M0D0"/>
<dbReference type="GeneID" id="6499470"/>